<organism evidence="2 3">
    <name type="scientific">Lederbergia ruris</name>
    <dbReference type="NCBI Taxonomy" id="217495"/>
    <lineage>
        <taxon>Bacteria</taxon>
        <taxon>Bacillati</taxon>
        <taxon>Bacillota</taxon>
        <taxon>Bacilli</taxon>
        <taxon>Bacillales</taxon>
        <taxon>Bacillaceae</taxon>
        <taxon>Lederbergia</taxon>
    </lineage>
</organism>
<dbReference type="SUPFAM" id="SSF54001">
    <property type="entry name" value="Cysteine proteinases"/>
    <property type="match status" value="1"/>
</dbReference>
<dbReference type="Pfam" id="PF01841">
    <property type="entry name" value="Transglut_core"/>
    <property type="match status" value="1"/>
</dbReference>
<dbReference type="EMBL" id="BORB01000021">
    <property type="protein sequence ID" value="GIN58269.1"/>
    <property type="molecule type" value="Genomic_DNA"/>
</dbReference>
<dbReference type="PANTHER" id="PTHR35532">
    <property type="entry name" value="SIMILAR TO POLYHYDROXYALKANOATE DEPOLYMERASE"/>
    <property type="match status" value="1"/>
</dbReference>
<reference evidence="2 3" key="1">
    <citation type="submission" date="2021-03" db="EMBL/GenBank/DDBJ databases">
        <title>Antimicrobial resistance genes in bacteria isolated from Japanese honey, and their potential for conferring macrolide and lincosamide resistance in the American foulbrood pathogen Paenibacillus larvae.</title>
        <authorList>
            <person name="Okamoto M."/>
            <person name="Kumagai M."/>
            <person name="Kanamori H."/>
            <person name="Takamatsu D."/>
        </authorList>
    </citation>
    <scope>NUCLEOTIDE SEQUENCE [LARGE SCALE GENOMIC DNA]</scope>
    <source>
        <strain evidence="2 3">J8TS2</strain>
    </source>
</reference>
<evidence type="ECO:0000313" key="2">
    <source>
        <dbReference type="EMBL" id="GIN58269.1"/>
    </source>
</evidence>
<dbReference type="Gene3D" id="2.60.40.1120">
    <property type="entry name" value="Carboxypeptidase-like, regulatory domain"/>
    <property type="match status" value="1"/>
</dbReference>
<dbReference type="Proteomes" id="UP000679950">
    <property type="component" value="Unassembled WGS sequence"/>
</dbReference>
<keyword evidence="3" id="KW-1185">Reference proteome</keyword>
<accession>A0ABQ4KM79</accession>
<dbReference type="RefSeq" id="WP_212966525.1">
    <property type="nucleotide sequence ID" value="NZ_BORB01000021.1"/>
</dbReference>
<evidence type="ECO:0000259" key="1">
    <source>
        <dbReference type="SMART" id="SM00460"/>
    </source>
</evidence>
<gene>
    <name evidence="2" type="ORF">J8TS2_25880</name>
</gene>
<proteinExistence type="predicted"/>
<sequence length="876" mass="99951">MSQQTRWLTLDEKMKRQMEEKFQYKRELAKGKEKELFGILNEAQTEDEKLALTYLLAYMPLNDLADYDGALFLNHIREAFHIQSVVPWGERVPASLFLHFILPYRINNENIEDIRGVFFDEIYPRVQDLSMANAILETNHWCHEKANYIGNDPRTVSPLTLIRTALGRCGEQSTLAVAALRSIGIPARQVYTPLWAHSDSNHAWVEAWADGKWYFFGACEPEPKLNQGWFENPAKHAMLIHTKVGAHYNGPEEITLAHPWYSELNLTNLYADTKTIHVRITDEEGQPTQAKVQFQLFNFGGLRNILVKETDEQGTVALTLGLGDVYISASGAKGWGFGKCDVKTTDEITISLSKEIPVDTEVDFKMVPPSAPADDASREVTAEERQKHNDRVKTGANICASYEATFLTEEDAHRLADECSLPKTRVWEVLKKARGNSHEIAAFLKEYSKPYKEWSLRLLEVLNEKDLTDTFRPTLADHLIQAMIVKDSILPELDDELFAQYILRPRVDFEMLTPYRSYFLKEFGVENVEAALENPRFLVDFLDREFEVVEGVNYFRGSATPVGSFKLKKGDTLSRNILFVALARTIGIPARLEPSDKRPQYMVDGSWKNVQFRDGTIDTKAADSSDQIGFVLWEKDEHAAEPIKYGENVTIARFEKGNYQSLFFNFDEDEQQKLALPSGYYRLTTSIRLNEGTALIRFRFFQVKPNTETTVPLQFPKHVYDVPVMAEANLDYQAEAMDGTMLNGARHVGAQGTTFIWIEPDREPSKHLLRELREMKAEWEALDIQINGFIREEKWGTAQQLQAAGDLPNNMILLKESTGEKALHVIGQAIPADKKVGNEWPIVYVVDENQQIRHISEGYKLGISKEVIDVYKQISE</sequence>
<dbReference type="InterPro" id="IPR038765">
    <property type="entry name" value="Papain-like_cys_pep_sf"/>
</dbReference>
<dbReference type="InterPro" id="IPR002931">
    <property type="entry name" value="Transglutaminase-like"/>
</dbReference>
<dbReference type="SMART" id="SM00460">
    <property type="entry name" value="TGc"/>
    <property type="match status" value="1"/>
</dbReference>
<feature type="domain" description="Transglutaminase-like" evidence="1">
    <location>
        <begin position="161"/>
        <end position="220"/>
    </location>
</feature>
<name>A0ABQ4KM79_9BACI</name>
<evidence type="ECO:0000313" key="3">
    <source>
        <dbReference type="Proteomes" id="UP000679950"/>
    </source>
</evidence>
<dbReference type="Gene3D" id="3.10.620.30">
    <property type="match status" value="1"/>
</dbReference>
<comment type="caution">
    <text evidence="2">The sequence shown here is derived from an EMBL/GenBank/DDBJ whole genome shotgun (WGS) entry which is preliminary data.</text>
</comment>
<protein>
    <submittedName>
        <fullName evidence="2">Transglutaminase</fullName>
    </submittedName>
</protein>
<dbReference type="PANTHER" id="PTHR35532:SF5">
    <property type="entry name" value="CARBOHYDRATE-BINDING DOMAIN-CONTAINING PROTEIN"/>
    <property type="match status" value="1"/>
</dbReference>